<evidence type="ECO:0000313" key="4">
    <source>
        <dbReference type="EMBL" id="NXA00196.1"/>
    </source>
</evidence>
<dbReference type="GO" id="GO:0031122">
    <property type="term" value="P:cytoplasmic microtubule organization"/>
    <property type="evidence" value="ECO:0007669"/>
    <property type="project" value="TreeGrafter"/>
</dbReference>
<feature type="non-terminal residue" evidence="4">
    <location>
        <position position="294"/>
    </location>
</feature>
<dbReference type="GO" id="GO:0036449">
    <property type="term" value="C:microtubule minus-end"/>
    <property type="evidence" value="ECO:0007669"/>
    <property type="project" value="TreeGrafter"/>
</dbReference>
<comment type="domain">
    <text evidence="1">The CKK domain binds microtubules.</text>
</comment>
<dbReference type="GO" id="GO:0005516">
    <property type="term" value="F:calmodulin binding"/>
    <property type="evidence" value="ECO:0007669"/>
    <property type="project" value="InterPro"/>
</dbReference>
<dbReference type="EMBL" id="VZSU01002447">
    <property type="protein sequence ID" value="NXA00196.1"/>
    <property type="molecule type" value="Genomic_DNA"/>
</dbReference>
<accession>A0A7K7S705</accession>
<dbReference type="SUPFAM" id="SSF50346">
    <property type="entry name" value="PRC-barrel domain"/>
    <property type="match status" value="1"/>
</dbReference>
<comment type="caution">
    <text evidence="4">The sequence shown here is derived from an EMBL/GenBank/DDBJ whole genome shotgun (WGS) entry which is preliminary data.</text>
</comment>
<dbReference type="InterPro" id="IPR038209">
    <property type="entry name" value="CKK_dom_sf"/>
</dbReference>
<dbReference type="PANTHER" id="PTHR21595">
    <property type="entry name" value="PATRONIN"/>
    <property type="match status" value="1"/>
</dbReference>
<evidence type="ECO:0000313" key="5">
    <source>
        <dbReference type="Proteomes" id="UP000549091"/>
    </source>
</evidence>
<evidence type="ECO:0000256" key="1">
    <source>
        <dbReference type="PROSITE-ProRule" id="PRU00841"/>
    </source>
</evidence>
<proteinExistence type="inferred from homology"/>
<organism evidence="4 5">
    <name type="scientific">Nesospiza acunhae</name>
    <dbReference type="NCBI Taxonomy" id="381881"/>
    <lineage>
        <taxon>Eukaryota</taxon>
        <taxon>Metazoa</taxon>
        <taxon>Chordata</taxon>
        <taxon>Craniata</taxon>
        <taxon>Vertebrata</taxon>
        <taxon>Euteleostomi</taxon>
        <taxon>Archelosauria</taxon>
        <taxon>Archosauria</taxon>
        <taxon>Dinosauria</taxon>
        <taxon>Saurischia</taxon>
        <taxon>Theropoda</taxon>
        <taxon>Coelurosauria</taxon>
        <taxon>Aves</taxon>
        <taxon>Neognathae</taxon>
        <taxon>Neoaves</taxon>
        <taxon>Telluraves</taxon>
        <taxon>Australaves</taxon>
        <taxon>Passeriformes</taxon>
        <taxon>Thraupidae</taxon>
        <taxon>Nesospiza</taxon>
    </lineage>
</organism>
<dbReference type="SMART" id="SM01051">
    <property type="entry name" value="CAMSAP_CKK"/>
    <property type="match status" value="1"/>
</dbReference>
<feature type="domain" description="CKK" evidence="3">
    <location>
        <begin position="161"/>
        <end position="294"/>
    </location>
</feature>
<protein>
    <submittedName>
        <fullName evidence="4">cAMP3 protein</fullName>
    </submittedName>
</protein>
<dbReference type="PANTHER" id="PTHR21595:SF2">
    <property type="entry name" value="CALMODULIN-REGULATED SPECTRIN-ASSOCIATED PROTEIN 3"/>
    <property type="match status" value="1"/>
</dbReference>
<dbReference type="Proteomes" id="UP000549091">
    <property type="component" value="Unassembled WGS sequence"/>
</dbReference>
<dbReference type="InterPro" id="IPR032940">
    <property type="entry name" value="CAMSAP"/>
</dbReference>
<feature type="region of interest" description="Disordered" evidence="2">
    <location>
        <begin position="1"/>
        <end position="20"/>
    </location>
</feature>
<dbReference type="InterPro" id="IPR011033">
    <property type="entry name" value="PRC_barrel-like_sf"/>
</dbReference>
<evidence type="ECO:0000256" key="2">
    <source>
        <dbReference type="SAM" id="MobiDB-lite"/>
    </source>
</evidence>
<feature type="compositionally biased region" description="Low complexity" evidence="2">
    <location>
        <begin position="99"/>
        <end position="114"/>
    </location>
</feature>
<gene>
    <name evidence="4" type="primary">Camsap3_0</name>
    <name evidence="4" type="ORF">NESACU_R16236</name>
</gene>
<feature type="compositionally biased region" description="Basic and acidic residues" evidence="2">
    <location>
        <begin position="11"/>
        <end position="20"/>
    </location>
</feature>
<dbReference type="Gene3D" id="3.10.20.360">
    <property type="entry name" value="CKK domain"/>
    <property type="match status" value="1"/>
</dbReference>
<dbReference type="GO" id="GO:0007026">
    <property type="term" value="P:negative regulation of microtubule depolymerization"/>
    <property type="evidence" value="ECO:0007669"/>
    <property type="project" value="TreeGrafter"/>
</dbReference>
<comment type="similarity">
    <text evidence="1">Belongs to the CAMSAP1 family.</text>
</comment>
<reference evidence="4 5" key="1">
    <citation type="submission" date="2019-09" db="EMBL/GenBank/DDBJ databases">
        <title>Bird 10,000 Genomes (B10K) Project - Family phase.</title>
        <authorList>
            <person name="Zhang G."/>
        </authorList>
    </citation>
    <scope>NUCLEOTIDE SEQUENCE [LARGE SCALE GENOMIC DNA]</scope>
    <source>
        <strain evidence="4">OUT-0053</strain>
        <tissue evidence="4">Muscle</tissue>
    </source>
</reference>
<name>A0A7K7S705_9PASS</name>
<dbReference type="PROSITE" id="PS51508">
    <property type="entry name" value="CKK"/>
    <property type="match status" value="1"/>
</dbReference>
<sequence>QRPPEAAFGEGSRRGEFTRLEYERRQQLKLMEELEKVLRPPRGTPAPKAAPRGPPREAPIRGGVSGGRGRPRCCDDSALPPKKGEFGEGSQPFPPVPGSRLSKVYSQSSLSLSSVAEPGGGRSTSRAGSPSGPGSPNRAPPPGREWDQDSNPSSPGPEYTGPRLYKEPTARSNRPLIQNALAHCVLAGTPNAPLRAKVLQEMEQSSAQQLLILFRDGGCQFRGVYALGGIPPILKRLSGSGPRSVPLPMVEALYKYQSDQRRFCRLPARTMSGSVDAFTIPGHLWHPKKPGTPK</sequence>
<dbReference type="AlphaFoldDB" id="A0A7K7S705"/>
<evidence type="ECO:0000259" key="3">
    <source>
        <dbReference type="PROSITE" id="PS51508"/>
    </source>
</evidence>
<keyword evidence="1" id="KW-0493">Microtubule</keyword>
<keyword evidence="5" id="KW-1185">Reference proteome</keyword>
<feature type="non-terminal residue" evidence="4">
    <location>
        <position position="1"/>
    </location>
</feature>
<dbReference type="InterPro" id="IPR014797">
    <property type="entry name" value="CKK_CAMSAP"/>
</dbReference>
<feature type="compositionally biased region" description="Low complexity" evidence="2">
    <location>
        <begin position="123"/>
        <end position="137"/>
    </location>
</feature>
<dbReference type="GO" id="GO:0051011">
    <property type="term" value="F:microtubule minus-end binding"/>
    <property type="evidence" value="ECO:0007669"/>
    <property type="project" value="TreeGrafter"/>
</dbReference>
<dbReference type="Pfam" id="PF08683">
    <property type="entry name" value="CAMSAP_CKK"/>
    <property type="match status" value="1"/>
</dbReference>
<feature type="region of interest" description="Disordered" evidence="2">
    <location>
        <begin position="35"/>
        <end position="167"/>
    </location>
</feature>